<dbReference type="GO" id="GO:0005886">
    <property type="term" value="C:plasma membrane"/>
    <property type="evidence" value="ECO:0007669"/>
    <property type="project" value="UniProtKB-SubCell"/>
</dbReference>
<gene>
    <name evidence="14" type="ORF">HMPREF1863_00551</name>
</gene>
<keyword evidence="5" id="KW-0677">Repeat</keyword>
<dbReference type="SMART" id="SM00116">
    <property type="entry name" value="CBS"/>
    <property type="match status" value="2"/>
</dbReference>
<feature type="domain" description="CBS" evidence="12">
    <location>
        <begin position="206"/>
        <end position="265"/>
    </location>
</feature>
<keyword evidence="4 10" id="KW-0812">Transmembrane</keyword>
<comment type="subcellular location">
    <subcellularLocation>
        <location evidence="1">Cell membrane</location>
        <topology evidence="1">Multi-pass membrane protein</topology>
    </subcellularLocation>
</comment>
<dbReference type="PATRIC" id="fig|755172.3.peg.526"/>
<keyword evidence="6 10" id="KW-1133">Transmembrane helix</keyword>
<dbReference type="Proteomes" id="UP000070442">
    <property type="component" value="Unassembled WGS sequence"/>
</dbReference>
<evidence type="ECO:0000256" key="5">
    <source>
        <dbReference type="ARBA" id="ARBA00022737"/>
    </source>
</evidence>
<evidence type="ECO:0000256" key="11">
    <source>
        <dbReference type="SAM" id="Phobius"/>
    </source>
</evidence>
<keyword evidence="7 9" id="KW-0129">CBS domain</keyword>
<evidence type="ECO:0000256" key="9">
    <source>
        <dbReference type="PROSITE-ProRule" id="PRU00703"/>
    </source>
</evidence>
<name>A0A134AI06_9FIRM</name>
<evidence type="ECO:0000259" key="12">
    <source>
        <dbReference type="PROSITE" id="PS51371"/>
    </source>
</evidence>
<dbReference type="SUPFAM" id="SSF54631">
    <property type="entry name" value="CBS-domain pair"/>
    <property type="match status" value="1"/>
</dbReference>
<dbReference type="InterPro" id="IPR000644">
    <property type="entry name" value="CBS_dom"/>
</dbReference>
<evidence type="ECO:0000256" key="4">
    <source>
        <dbReference type="ARBA" id="ARBA00022692"/>
    </source>
</evidence>
<evidence type="ECO:0000259" key="13">
    <source>
        <dbReference type="PROSITE" id="PS51846"/>
    </source>
</evidence>
<dbReference type="Gene3D" id="3.30.465.10">
    <property type="match status" value="1"/>
</dbReference>
<feature type="transmembrane region" description="Helical" evidence="11">
    <location>
        <begin position="60"/>
        <end position="83"/>
    </location>
</feature>
<feature type="transmembrane region" description="Helical" evidence="11">
    <location>
        <begin position="130"/>
        <end position="151"/>
    </location>
</feature>
<dbReference type="PANTHER" id="PTHR22777">
    <property type="entry name" value="HEMOLYSIN-RELATED"/>
    <property type="match status" value="1"/>
</dbReference>
<dbReference type="InterPro" id="IPR002550">
    <property type="entry name" value="CNNM"/>
</dbReference>
<evidence type="ECO:0000256" key="1">
    <source>
        <dbReference type="ARBA" id="ARBA00004651"/>
    </source>
</evidence>
<evidence type="ECO:0008006" key="16">
    <source>
        <dbReference type="Google" id="ProtNLM"/>
    </source>
</evidence>
<dbReference type="OrthoDB" id="9798188at2"/>
<evidence type="ECO:0000256" key="3">
    <source>
        <dbReference type="ARBA" id="ARBA00022475"/>
    </source>
</evidence>
<evidence type="ECO:0000256" key="10">
    <source>
        <dbReference type="PROSITE-ProRule" id="PRU01193"/>
    </source>
</evidence>
<dbReference type="STRING" id="755172.HMPREF1863_00551"/>
<dbReference type="PANTHER" id="PTHR22777:SF32">
    <property type="entry name" value="UPF0053 INNER MEMBRANE PROTEIN YFJD"/>
    <property type="match status" value="1"/>
</dbReference>
<evidence type="ECO:0000313" key="14">
    <source>
        <dbReference type="EMBL" id="KXB67363.1"/>
    </source>
</evidence>
<dbReference type="Pfam" id="PF03471">
    <property type="entry name" value="CorC_HlyC"/>
    <property type="match status" value="1"/>
</dbReference>
<keyword evidence="3" id="KW-1003">Cell membrane</keyword>
<dbReference type="PROSITE" id="PS51371">
    <property type="entry name" value="CBS"/>
    <property type="match status" value="2"/>
</dbReference>
<dbReference type="RefSeq" id="WP_068367085.1">
    <property type="nucleotide sequence ID" value="NZ_CALTYF010000001.1"/>
</dbReference>
<protein>
    <recommendedName>
        <fullName evidence="16">HlyC/CorC family transporter</fullName>
    </recommendedName>
</protein>
<dbReference type="Pfam" id="PF00571">
    <property type="entry name" value="CBS"/>
    <property type="match status" value="2"/>
</dbReference>
<sequence>MDDVWIYIPVILFMIACSSFFSSSETALLSVNQIRLRQRASDGDKKSMVVLKLLEKPQDLISSILIGNNIVNIGSSAVATVFFTKLLGASGPLVATMVMTVLVLIFGEVLPKTIAQEQPEMVSRGVSKHIARIAFLLKPVVFLLSALTNLITKMLFPEGSQSPTITEEEFKTLVEVGEEEGVLQREERTYIDNVLDFSSATASEMMKPRTSVVALDVESTDEEILELLGENRYSRVPVYEDSIDNIIGILYMKDVVRLLAQGEKIHLKDILRDPYFIGESAVADRIFREMKARNLSIAVVVDEYAGTSGIITMEDILEELVGNIDDEYDLDSRDVILLEKGVYLVDPEMRIDEVNDHFHLNLASEKADSIGGFVIERLDRIPKQGDVIRYGDLIFTVNEMQGLKITKLKIKIGSEG</sequence>
<dbReference type="CDD" id="cd04590">
    <property type="entry name" value="CBS_pair_CorC_HlyC_assoc"/>
    <property type="match status" value="1"/>
</dbReference>
<evidence type="ECO:0000256" key="7">
    <source>
        <dbReference type="ARBA" id="ARBA00023122"/>
    </source>
</evidence>
<feature type="domain" description="CNNM transmembrane" evidence="13">
    <location>
        <begin position="1"/>
        <end position="187"/>
    </location>
</feature>
<dbReference type="SUPFAM" id="SSF56176">
    <property type="entry name" value="FAD-binding/transporter-associated domain-like"/>
    <property type="match status" value="1"/>
</dbReference>
<comment type="caution">
    <text evidence="14">The sequence shown here is derived from an EMBL/GenBank/DDBJ whole genome shotgun (WGS) entry which is preliminary data.</text>
</comment>
<evidence type="ECO:0000256" key="8">
    <source>
        <dbReference type="ARBA" id="ARBA00023136"/>
    </source>
</evidence>
<comment type="similarity">
    <text evidence="2">Belongs to the UPF0053 family.</text>
</comment>
<accession>A0A134AI06</accession>
<dbReference type="InterPro" id="IPR046342">
    <property type="entry name" value="CBS_dom_sf"/>
</dbReference>
<dbReference type="InterPro" id="IPR016169">
    <property type="entry name" value="FAD-bd_PCMH_sub2"/>
</dbReference>
<evidence type="ECO:0000313" key="15">
    <source>
        <dbReference type="Proteomes" id="UP000070442"/>
    </source>
</evidence>
<dbReference type="InterPro" id="IPR044751">
    <property type="entry name" value="Ion_transp-like_CBS"/>
</dbReference>
<dbReference type="FunFam" id="3.10.580.10:FF:000002">
    <property type="entry name" value="Magnesium/cobalt efflux protein CorC"/>
    <property type="match status" value="1"/>
</dbReference>
<reference evidence="15" key="1">
    <citation type="submission" date="2016-01" db="EMBL/GenBank/DDBJ databases">
        <authorList>
            <person name="Mitreva M."/>
            <person name="Pepin K.H."/>
            <person name="Mihindukulasuriya K.A."/>
            <person name="Fulton R."/>
            <person name="Fronick C."/>
            <person name="O'Laughlin M."/>
            <person name="Miner T."/>
            <person name="Herter B."/>
            <person name="Rosa B.A."/>
            <person name="Cordes M."/>
            <person name="Tomlinson C."/>
            <person name="Wollam A."/>
            <person name="Palsikar V.B."/>
            <person name="Mardis E.R."/>
            <person name="Wilson R.K."/>
        </authorList>
    </citation>
    <scope>NUCLEOTIDE SEQUENCE [LARGE SCALE GENOMIC DNA]</scope>
    <source>
        <strain evidence="15">DNF00729</strain>
    </source>
</reference>
<feature type="transmembrane region" description="Helical" evidence="11">
    <location>
        <begin position="89"/>
        <end position="110"/>
    </location>
</feature>
<dbReference type="GO" id="GO:0050660">
    <property type="term" value="F:flavin adenine dinucleotide binding"/>
    <property type="evidence" value="ECO:0007669"/>
    <property type="project" value="InterPro"/>
</dbReference>
<keyword evidence="15" id="KW-1185">Reference proteome</keyword>
<dbReference type="EMBL" id="LSDG01000019">
    <property type="protein sequence ID" value="KXB67363.1"/>
    <property type="molecule type" value="Genomic_DNA"/>
</dbReference>
<evidence type="ECO:0000256" key="6">
    <source>
        <dbReference type="ARBA" id="ARBA00022989"/>
    </source>
</evidence>
<dbReference type="AlphaFoldDB" id="A0A134AI06"/>
<organism evidence="14 15">
    <name type="scientific">Aedoeadaptatus coxii</name>
    <dbReference type="NCBI Taxonomy" id="755172"/>
    <lineage>
        <taxon>Bacteria</taxon>
        <taxon>Bacillati</taxon>
        <taxon>Bacillota</taxon>
        <taxon>Tissierellia</taxon>
        <taxon>Tissierellales</taxon>
        <taxon>Peptoniphilaceae</taxon>
        <taxon>Aedoeadaptatus</taxon>
    </lineage>
</organism>
<proteinExistence type="inferred from homology"/>
<keyword evidence="8 10" id="KW-0472">Membrane</keyword>
<dbReference type="PROSITE" id="PS51846">
    <property type="entry name" value="CNNM"/>
    <property type="match status" value="1"/>
</dbReference>
<dbReference type="SMART" id="SM01091">
    <property type="entry name" value="CorC_HlyC"/>
    <property type="match status" value="1"/>
</dbReference>
<dbReference type="Pfam" id="PF01595">
    <property type="entry name" value="CNNM"/>
    <property type="match status" value="1"/>
</dbReference>
<feature type="transmembrane region" description="Helical" evidence="11">
    <location>
        <begin position="6"/>
        <end position="29"/>
    </location>
</feature>
<dbReference type="InterPro" id="IPR036318">
    <property type="entry name" value="FAD-bd_PCMH-like_sf"/>
</dbReference>
<dbReference type="InterPro" id="IPR005170">
    <property type="entry name" value="Transptr-assoc_dom"/>
</dbReference>
<evidence type="ECO:0000256" key="2">
    <source>
        <dbReference type="ARBA" id="ARBA00006337"/>
    </source>
</evidence>
<feature type="domain" description="CBS" evidence="12">
    <location>
        <begin position="270"/>
        <end position="327"/>
    </location>
</feature>
<dbReference type="Gene3D" id="3.10.580.10">
    <property type="entry name" value="CBS-domain"/>
    <property type="match status" value="1"/>
</dbReference>